<protein>
    <submittedName>
        <fullName evidence="4">Transcriptional regulator containing PAS, AAA-type ATPase, and DNA-binding Fis domains</fullName>
    </submittedName>
</protein>
<keyword evidence="5" id="KW-1185">Reference proteome</keyword>
<dbReference type="InterPro" id="IPR002078">
    <property type="entry name" value="Sigma_54_int"/>
</dbReference>
<accession>A0A1M6KMW4</accession>
<dbReference type="Gene3D" id="3.30.450.20">
    <property type="entry name" value="PAS domain"/>
    <property type="match status" value="1"/>
</dbReference>
<gene>
    <name evidence="4" type="ORF">SAMN02745751_02932</name>
</gene>
<proteinExistence type="predicted"/>
<evidence type="ECO:0000313" key="5">
    <source>
        <dbReference type="Proteomes" id="UP000184052"/>
    </source>
</evidence>
<feature type="domain" description="Sigma-54 factor interaction" evidence="3">
    <location>
        <begin position="339"/>
        <end position="564"/>
    </location>
</feature>
<evidence type="ECO:0000313" key="4">
    <source>
        <dbReference type="EMBL" id="SHJ60204.1"/>
    </source>
</evidence>
<dbReference type="Gene3D" id="3.40.50.300">
    <property type="entry name" value="P-loop containing nucleotide triphosphate hydrolases"/>
    <property type="match status" value="1"/>
</dbReference>
<dbReference type="PANTHER" id="PTHR32071">
    <property type="entry name" value="TRANSCRIPTIONAL REGULATORY PROTEIN"/>
    <property type="match status" value="1"/>
</dbReference>
<dbReference type="STRING" id="1121476.SAMN02745751_02932"/>
<dbReference type="Pfam" id="PF25601">
    <property type="entry name" value="AAA_lid_14"/>
    <property type="match status" value="1"/>
</dbReference>
<dbReference type="InterPro" id="IPR058031">
    <property type="entry name" value="AAA_lid_NorR"/>
</dbReference>
<dbReference type="EMBL" id="FQZL01000027">
    <property type="protein sequence ID" value="SHJ60204.1"/>
    <property type="molecule type" value="Genomic_DNA"/>
</dbReference>
<dbReference type="PANTHER" id="PTHR32071:SF57">
    <property type="entry name" value="C4-DICARBOXYLATE TRANSPORT TRANSCRIPTIONAL REGULATORY PROTEIN DCTD"/>
    <property type="match status" value="1"/>
</dbReference>
<dbReference type="AlphaFoldDB" id="A0A1M6KMW4"/>
<evidence type="ECO:0000256" key="2">
    <source>
        <dbReference type="ARBA" id="ARBA00022840"/>
    </source>
</evidence>
<dbReference type="PROSITE" id="PS50045">
    <property type="entry name" value="SIGMA54_INTERACT_4"/>
    <property type="match status" value="1"/>
</dbReference>
<dbReference type="Pfam" id="PF00158">
    <property type="entry name" value="Sigma54_activat"/>
    <property type="match status" value="1"/>
</dbReference>
<dbReference type="Proteomes" id="UP000184052">
    <property type="component" value="Unassembled WGS sequence"/>
</dbReference>
<reference evidence="4 5" key="1">
    <citation type="submission" date="2016-11" db="EMBL/GenBank/DDBJ databases">
        <authorList>
            <person name="Jaros S."/>
            <person name="Januszkiewicz K."/>
            <person name="Wedrychowicz H."/>
        </authorList>
    </citation>
    <scope>NUCLEOTIDE SEQUENCE [LARGE SCALE GENOMIC DNA]</scope>
    <source>
        <strain evidence="4 5">DSM 17477</strain>
    </source>
</reference>
<dbReference type="InterPro" id="IPR003593">
    <property type="entry name" value="AAA+_ATPase"/>
</dbReference>
<dbReference type="GO" id="GO:0006355">
    <property type="term" value="P:regulation of DNA-templated transcription"/>
    <property type="evidence" value="ECO:0007669"/>
    <property type="project" value="InterPro"/>
</dbReference>
<dbReference type="OrthoDB" id="5411866at2"/>
<dbReference type="Gene3D" id="1.10.10.10">
    <property type="entry name" value="Winged helix-like DNA-binding domain superfamily/Winged helix DNA-binding domain"/>
    <property type="match status" value="1"/>
</dbReference>
<evidence type="ECO:0000259" key="3">
    <source>
        <dbReference type="PROSITE" id="PS50045"/>
    </source>
</evidence>
<keyword evidence="2" id="KW-0067">ATP-binding</keyword>
<dbReference type="GO" id="GO:0005524">
    <property type="term" value="F:ATP binding"/>
    <property type="evidence" value="ECO:0007669"/>
    <property type="project" value="UniProtKB-KW"/>
</dbReference>
<dbReference type="InterPro" id="IPR025662">
    <property type="entry name" value="Sigma_54_int_dom_ATP-bd_1"/>
</dbReference>
<dbReference type="SMART" id="SM00382">
    <property type="entry name" value="AAA"/>
    <property type="match status" value="1"/>
</dbReference>
<name>A0A1M6KMW4_9FIRM</name>
<dbReference type="PROSITE" id="PS00675">
    <property type="entry name" value="SIGMA54_INTERACT_1"/>
    <property type="match status" value="1"/>
</dbReference>
<dbReference type="GO" id="GO:0003677">
    <property type="term" value="F:DNA binding"/>
    <property type="evidence" value="ECO:0007669"/>
    <property type="project" value="UniProtKB-KW"/>
</dbReference>
<dbReference type="CDD" id="cd00009">
    <property type="entry name" value="AAA"/>
    <property type="match status" value="1"/>
</dbReference>
<dbReference type="InterPro" id="IPR036388">
    <property type="entry name" value="WH-like_DNA-bd_sf"/>
</dbReference>
<dbReference type="InterPro" id="IPR027417">
    <property type="entry name" value="P-loop_NTPase"/>
</dbReference>
<sequence length="705" mass="80114">MKKTITVIDYASSIEVICNQIREIFEDRFSINKVLAEEVYGYGEISGDMVLLPSDGILNVVKNRIDTKSEIAIMSRTISLEGFDKLKKLESDESIYLVDNTYERACEICTVVYKLGLKDFDMVPLGRDKLEKTASGPNDIFVFLDNSSKIKEGQTVNIGEALLDINTIIDISVGMDALNLLMDKDLNKVYREMVTSRAGLARILNRANRYDSQINVLFDNSDEGIIEFDLDRRAVHFNDKAIEILGKNDEAIADVHACDLIKNISFNSVYFSRNTIIDEVININEKDLIVSVYPLVNSGKFYGSLAIVKEFQEVEKKQHKIRKKLIGKGHRAKYTFDDIIGDSLEIRKTKEIAMRMAKSDSSVLIQGETGTGKELFAQAIHNESKRGDYQFVAVNCGALPENILESELFGYEEGAFTGARKGGKVGLFELAHRGTIFLDEIGEMPKSLQIKFLRVLQEKEIMRLGSDSVISVDIRVIAASNKKLEDLVKSGEFREDLFYRLKILPLNLPSLRERRDDILDIFDHFKDVYEGRFTMTKEAEAALLKYGWSGNIRELRNVAEYLASMDMKTIEKSDLPFAYDEDVPEEPLKDGNNIVTEKVEKSENIEDSTSVHDSYERIEEIFGVREPAKYIFVLKSLYEARKNRERIGRRSICSKALEEDFYISEKEVRNILVDLDKKAYIVIQKGRGGSILTEEGVELVEELLD</sequence>
<organism evidence="4 5">
    <name type="scientific">Dethiosulfatibacter aminovorans DSM 17477</name>
    <dbReference type="NCBI Taxonomy" id="1121476"/>
    <lineage>
        <taxon>Bacteria</taxon>
        <taxon>Bacillati</taxon>
        <taxon>Bacillota</taxon>
        <taxon>Tissierellia</taxon>
        <taxon>Dethiosulfatibacter</taxon>
    </lineage>
</organism>
<keyword evidence="4" id="KW-0238">DNA-binding</keyword>
<dbReference type="SUPFAM" id="SSF55785">
    <property type="entry name" value="PYP-like sensor domain (PAS domain)"/>
    <property type="match status" value="1"/>
</dbReference>
<dbReference type="InterPro" id="IPR035965">
    <property type="entry name" value="PAS-like_dom_sf"/>
</dbReference>
<dbReference type="FunFam" id="3.40.50.300:FF:000006">
    <property type="entry name" value="DNA-binding transcriptional regulator NtrC"/>
    <property type="match status" value="1"/>
</dbReference>
<dbReference type="SUPFAM" id="SSF52540">
    <property type="entry name" value="P-loop containing nucleoside triphosphate hydrolases"/>
    <property type="match status" value="1"/>
</dbReference>
<evidence type="ECO:0000256" key="1">
    <source>
        <dbReference type="ARBA" id="ARBA00022741"/>
    </source>
</evidence>
<dbReference type="Gene3D" id="1.10.8.60">
    <property type="match status" value="1"/>
</dbReference>
<keyword evidence="1" id="KW-0547">Nucleotide-binding</keyword>
<dbReference type="RefSeq" id="WP_073050320.1">
    <property type="nucleotide sequence ID" value="NZ_FQZL01000027.1"/>
</dbReference>